<evidence type="ECO:0000313" key="2">
    <source>
        <dbReference type="EMBL" id="CAG7827102.1"/>
    </source>
</evidence>
<name>A0A8J2L1C0_9HEXA</name>
<dbReference type="Proteomes" id="UP000708208">
    <property type="component" value="Unassembled WGS sequence"/>
</dbReference>
<sequence length="113" mass="13004">FQINGRNSRKEIMHWMKLSGKELAITYYAHADVIAMFVLMLLGGCFCIKFYLYQMLSDSWRNPMTFVILVGWDGLLLHSVSACTVLIVGNIIWFLEKITHILDAQIRTSSECI</sequence>
<keyword evidence="3" id="KW-1185">Reference proteome</keyword>
<evidence type="ECO:0000313" key="3">
    <source>
        <dbReference type="Proteomes" id="UP000708208"/>
    </source>
</evidence>
<protein>
    <submittedName>
        <fullName evidence="2">Uncharacterized protein</fullName>
    </submittedName>
</protein>
<organism evidence="2 3">
    <name type="scientific">Allacma fusca</name>
    <dbReference type="NCBI Taxonomy" id="39272"/>
    <lineage>
        <taxon>Eukaryota</taxon>
        <taxon>Metazoa</taxon>
        <taxon>Ecdysozoa</taxon>
        <taxon>Arthropoda</taxon>
        <taxon>Hexapoda</taxon>
        <taxon>Collembola</taxon>
        <taxon>Symphypleona</taxon>
        <taxon>Sminthuridae</taxon>
        <taxon>Allacma</taxon>
    </lineage>
</organism>
<feature type="non-terminal residue" evidence="2">
    <location>
        <position position="113"/>
    </location>
</feature>
<keyword evidence="1" id="KW-1133">Transmembrane helix</keyword>
<dbReference type="AlphaFoldDB" id="A0A8J2L1C0"/>
<gene>
    <name evidence="2" type="ORF">AFUS01_LOCUS37109</name>
</gene>
<accession>A0A8J2L1C0</accession>
<proteinExistence type="predicted"/>
<keyword evidence="1" id="KW-0472">Membrane</keyword>
<comment type="caution">
    <text evidence="2">The sequence shown here is derived from an EMBL/GenBank/DDBJ whole genome shotgun (WGS) entry which is preliminary data.</text>
</comment>
<feature type="transmembrane region" description="Helical" evidence="1">
    <location>
        <begin position="64"/>
        <end position="95"/>
    </location>
</feature>
<reference evidence="2" key="1">
    <citation type="submission" date="2021-06" db="EMBL/GenBank/DDBJ databases">
        <authorList>
            <person name="Hodson N. C."/>
            <person name="Mongue J. A."/>
            <person name="Jaron S. K."/>
        </authorList>
    </citation>
    <scope>NUCLEOTIDE SEQUENCE</scope>
</reference>
<keyword evidence="1" id="KW-0812">Transmembrane</keyword>
<feature type="transmembrane region" description="Helical" evidence="1">
    <location>
        <begin position="25"/>
        <end position="52"/>
    </location>
</feature>
<dbReference type="EMBL" id="CAJVCH010542280">
    <property type="protein sequence ID" value="CAG7827102.1"/>
    <property type="molecule type" value="Genomic_DNA"/>
</dbReference>
<evidence type="ECO:0000256" key="1">
    <source>
        <dbReference type="SAM" id="Phobius"/>
    </source>
</evidence>